<evidence type="ECO:0007829" key="4">
    <source>
        <dbReference type="PeptideAtlas" id="A0A804M1I4"/>
    </source>
</evidence>
<reference evidence="2" key="2">
    <citation type="submission" date="2019-07" db="EMBL/GenBank/DDBJ databases">
        <authorList>
            <person name="Seetharam A."/>
            <person name="Woodhouse M."/>
            <person name="Cannon E."/>
        </authorList>
    </citation>
    <scope>NUCLEOTIDE SEQUENCE [LARGE SCALE GENOMIC DNA]</scope>
    <source>
        <strain evidence="2">cv. B73</strain>
    </source>
</reference>
<evidence type="ECO:0000256" key="1">
    <source>
        <dbReference type="SAM" id="MobiDB-lite"/>
    </source>
</evidence>
<dbReference type="PANTHER" id="PTHR34724">
    <property type="entry name" value="OS12G0596101 PROTEIN"/>
    <property type="match status" value="1"/>
</dbReference>
<keyword evidence="3" id="KW-1185">Reference proteome</keyword>
<reference evidence="3" key="1">
    <citation type="submission" date="2015-12" db="EMBL/GenBank/DDBJ databases">
        <title>Update maize B73 reference genome by single molecule sequencing technologies.</title>
        <authorList>
            <consortium name="Maize Genome Sequencing Project"/>
            <person name="Ware D."/>
        </authorList>
    </citation>
    <scope>NUCLEOTIDE SEQUENCE [LARGE SCALE GENOMIC DNA]</scope>
    <source>
        <strain evidence="3">cv. B73</strain>
    </source>
</reference>
<sequence length="234" mass="24387">MISSNRHPPTRQAATAPDHHNPSSFPSGPDPIRSRGRVESLSAKPPSDAMCYQVRCGTCGKTTWAGCGRHVASVHAQISEGQHCACRDWPGVDPATAPAGVKKAASAADDAGKDSGTAASTPAQGGAAHSAGLGDIVHIDPDFFRYLRFDFESRGKLQLEGRSQREPSAMCYQVKCGSCGKSTWAGCGRHVASVHRQIPQGQHCACRDWPGVAPAGDKAAAAEGPSSTSVCTIL</sequence>
<name>A0A804M1I4_MAIZE</name>
<evidence type="ECO:0000313" key="2">
    <source>
        <dbReference type="EnsemblPlants" id="Zm00001eb052110_P001"/>
    </source>
</evidence>
<proteinExistence type="evidence at protein level"/>
<keyword evidence="4" id="KW-1267">Proteomics identification</keyword>
<dbReference type="EnsemblPlants" id="Zm00001eb052110_T001">
    <property type="protein sequence ID" value="Zm00001eb052110_P001"/>
    <property type="gene ID" value="Zm00001eb052110"/>
</dbReference>
<dbReference type="Gramene" id="Zm00001eb052110_T001">
    <property type="protein sequence ID" value="Zm00001eb052110_P001"/>
    <property type="gene ID" value="Zm00001eb052110"/>
</dbReference>
<evidence type="ECO:0000313" key="3">
    <source>
        <dbReference type="Proteomes" id="UP000007305"/>
    </source>
</evidence>
<reference evidence="2" key="3">
    <citation type="submission" date="2021-05" db="UniProtKB">
        <authorList>
            <consortium name="EnsemblPlants"/>
        </authorList>
    </citation>
    <scope>IDENTIFICATION</scope>
    <source>
        <strain evidence="2">cv. B73</strain>
    </source>
</reference>
<feature type="compositionally biased region" description="Low complexity" evidence="1">
    <location>
        <begin position="103"/>
        <end position="120"/>
    </location>
</feature>
<feature type="region of interest" description="Disordered" evidence="1">
    <location>
        <begin position="103"/>
        <end position="129"/>
    </location>
</feature>
<protein>
    <submittedName>
        <fullName evidence="2">Uncharacterized protein</fullName>
    </submittedName>
</protein>
<dbReference type="AlphaFoldDB" id="A0A804M1I4"/>
<dbReference type="Proteomes" id="UP000007305">
    <property type="component" value="Chromosome 1"/>
</dbReference>
<dbReference type="InParanoid" id="A0A804M1I4"/>
<dbReference type="PANTHER" id="PTHR34724:SF4">
    <property type="entry name" value="EXPRESSED PROTEIN"/>
    <property type="match status" value="1"/>
</dbReference>
<organism evidence="2 3">
    <name type="scientific">Zea mays</name>
    <name type="common">Maize</name>
    <dbReference type="NCBI Taxonomy" id="4577"/>
    <lineage>
        <taxon>Eukaryota</taxon>
        <taxon>Viridiplantae</taxon>
        <taxon>Streptophyta</taxon>
        <taxon>Embryophyta</taxon>
        <taxon>Tracheophyta</taxon>
        <taxon>Spermatophyta</taxon>
        <taxon>Magnoliopsida</taxon>
        <taxon>Liliopsida</taxon>
        <taxon>Poales</taxon>
        <taxon>Poaceae</taxon>
        <taxon>PACMAD clade</taxon>
        <taxon>Panicoideae</taxon>
        <taxon>Andropogonodae</taxon>
        <taxon>Andropogoneae</taxon>
        <taxon>Tripsacinae</taxon>
        <taxon>Zea</taxon>
    </lineage>
</organism>
<feature type="region of interest" description="Disordered" evidence="1">
    <location>
        <begin position="1"/>
        <end position="44"/>
    </location>
</feature>
<accession>A0A804M1I4</accession>